<feature type="domain" description="Peptidase S1" evidence="6">
    <location>
        <begin position="39"/>
        <end position="287"/>
    </location>
</feature>
<dbReference type="InterPro" id="IPR001254">
    <property type="entry name" value="Trypsin_dom"/>
</dbReference>
<gene>
    <name evidence="7" type="ORF">CCAP1982_LOCUS5722</name>
</gene>
<reference evidence="7" key="1">
    <citation type="submission" date="2020-11" db="EMBL/GenBank/DDBJ databases">
        <authorList>
            <person name="Whitehead M."/>
        </authorList>
    </citation>
    <scope>NUCLEOTIDE SEQUENCE</scope>
    <source>
        <strain evidence="7">EGII</strain>
    </source>
</reference>
<keyword evidence="2" id="KW-0964">Secreted</keyword>
<keyword evidence="8" id="KW-1185">Reference proteome</keyword>
<dbReference type="PRINTS" id="PR00722">
    <property type="entry name" value="CHYMOTRYPSIN"/>
</dbReference>
<dbReference type="InterPro" id="IPR001314">
    <property type="entry name" value="Peptidase_S1A"/>
</dbReference>
<organism evidence="7 8">
    <name type="scientific">Ceratitis capitata</name>
    <name type="common">Mediterranean fruit fly</name>
    <name type="synonym">Tephritis capitata</name>
    <dbReference type="NCBI Taxonomy" id="7213"/>
    <lineage>
        <taxon>Eukaryota</taxon>
        <taxon>Metazoa</taxon>
        <taxon>Ecdysozoa</taxon>
        <taxon>Arthropoda</taxon>
        <taxon>Hexapoda</taxon>
        <taxon>Insecta</taxon>
        <taxon>Pterygota</taxon>
        <taxon>Neoptera</taxon>
        <taxon>Endopterygota</taxon>
        <taxon>Diptera</taxon>
        <taxon>Brachycera</taxon>
        <taxon>Muscomorpha</taxon>
        <taxon>Tephritoidea</taxon>
        <taxon>Tephritidae</taxon>
        <taxon>Ceratitis</taxon>
        <taxon>Ceratitis</taxon>
    </lineage>
</organism>
<evidence type="ECO:0000256" key="1">
    <source>
        <dbReference type="ARBA" id="ARBA00004613"/>
    </source>
</evidence>
<accession>A0A811UDT8</accession>
<dbReference type="InterPro" id="IPR018114">
    <property type="entry name" value="TRYPSIN_HIS"/>
</dbReference>
<evidence type="ECO:0000259" key="6">
    <source>
        <dbReference type="PROSITE" id="PS50240"/>
    </source>
</evidence>
<dbReference type="PROSITE" id="PS50240">
    <property type="entry name" value="TRYPSIN_DOM"/>
    <property type="match status" value="1"/>
</dbReference>
<evidence type="ECO:0000313" key="8">
    <source>
        <dbReference type="Proteomes" id="UP000606786"/>
    </source>
</evidence>
<dbReference type="GO" id="GO:0004252">
    <property type="term" value="F:serine-type endopeptidase activity"/>
    <property type="evidence" value="ECO:0007669"/>
    <property type="project" value="InterPro"/>
</dbReference>
<keyword evidence="3" id="KW-1015">Disulfide bond</keyword>
<evidence type="ECO:0000313" key="7">
    <source>
        <dbReference type="EMBL" id="CAD6997069.1"/>
    </source>
</evidence>
<dbReference type="PROSITE" id="PS00134">
    <property type="entry name" value="TRYPSIN_HIS"/>
    <property type="match status" value="1"/>
</dbReference>
<comment type="caution">
    <text evidence="7">The sequence shown here is derived from an EMBL/GenBank/DDBJ whole genome shotgun (WGS) entry which is preliminary data.</text>
</comment>
<dbReference type="PANTHER" id="PTHR24258">
    <property type="entry name" value="SERINE PROTEASE-RELATED"/>
    <property type="match status" value="1"/>
</dbReference>
<dbReference type="FunFam" id="2.40.10.10:FF:000038">
    <property type="entry name" value="Serine protease"/>
    <property type="match status" value="1"/>
</dbReference>
<comment type="subcellular location">
    <subcellularLocation>
        <location evidence="1">Secreted</location>
    </subcellularLocation>
</comment>
<evidence type="ECO:0000256" key="3">
    <source>
        <dbReference type="ARBA" id="ARBA00023157"/>
    </source>
</evidence>
<dbReference type="InterPro" id="IPR043504">
    <property type="entry name" value="Peptidase_S1_PA_chymotrypsin"/>
</dbReference>
<evidence type="ECO:0000256" key="4">
    <source>
        <dbReference type="ARBA" id="ARBA00068096"/>
    </source>
</evidence>
<name>A0A811UDT8_CERCA</name>
<dbReference type="AlphaFoldDB" id="A0A811UDT8"/>
<sequence length="298" mass="32991">MFVCTYVKYKSLQLPEPKPVNVTSSGCGYRNFNGVSFKISGAQNSEAEFAEFPWMVAIYTVDGVKTIYKCGGSIIAPNVVLTAAHCVWDAQPGLLVARAGEWDLETTQEPLLHQDAYVSEIIRHEKFNSNTIFNDIAILILTTPYTWSPNVQPICLPDEGVSFDGYRCYAAGWGKDKFGKEGAYQHILKKIDLPVVPHAKCQENLRATRLSRYFQLDKSFMCAGGEADKDTCKGDGGSPLMCPDLNNPGRYLQAGVVSWGIECGVENIPGVYADVPSLRKWIDEKLTAKGIDTKYYTT</sequence>
<dbReference type="PANTHER" id="PTHR24258:SF129">
    <property type="entry name" value="LP15124P-RELATED"/>
    <property type="match status" value="1"/>
</dbReference>
<dbReference type="OrthoDB" id="6261922at2759"/>
<proteinExistence type="predicted"/>
<dbReference type="Gene3D" id="2.40.10.10">
    <property type="entry name" value="Trypsin-like serine proteases"/>
    <property type="match status" value="1"/>
</dbReference>
<dbReference type="EMBL" id="CAJHJT010000012">
    <property type="protein sequence ID" value="CAD6997069.1"/>
    <property type="molecule type" value="Genomic_DNA"/>
</dbReference>
<dbReference type="SUPFAM" id="SSF50494">
    <property type="entry name" value="Trypsin-like serine proteases"/>
    <property type="match status" value="1"/>
</dbReference>
<dbReference type="GO" id="GO:0005576">
    <property type="term" value="C:extracellular region"/>
    <property type="evidence" value="ECO:0007669"/>
    <property type="project" value="UniProtKB-SubCell"/>
</dbReference>
<protein>
    <recommendedName>
        <fullName evidence="4">Phenoloxidase-activating factor 2</fullName>
    </recommendedName>
    <alternativeName>
        <fullName evidence="5">Prophenoloxidase-activating factor II</fullName>
    </alternativeName>
</protein>
<evidence type="ECO:0000256" key="5">
    <source>
        <dbReference type="ARBA" id="ARBA00076468"/>
    </source>
</evidence>
<dbReference type="Proteomes" id="UP000606786">
    <property type="component" value="Unassembled WGS sequence"/>
</dbReference>
<dbReference type="SMART" id="SM00020">
    <property type="entry name" value="Tryp_SPc"/>
    <property type="match status" value="1"/>
</dbReference>
<dbReference type="Pfam" id="PF00089">
    <property type="entry name" value="Trypsin"/>
    <property type="match status" value="1"/>
</dbReference>
<dbReference type="InterPro" id="IPR009003">
    <property type="entry name" value="Peptidase_S1_PA"/>
</dbReference>
<dbReference type="CDD" id="cd00190">
    <property type="entry name" value="Tryp_SPc"/>
    <property type="match status" value="1"/>
</dbReference>
<dbReference type="GO" id="GO:0006508">
    <property type="term" value="P:proteolysis"/>
    <property type="evidence" value="ECO:0007669"/>
    <property type="project" value="InterPro"/>
</dbReference>
<evidence type="ECO:0000256" key="2">
    <source>
        <dbReference type="ARBA" id="ARBA00022525"/>
    </source>
</evidence>